<reference evidence="4 5" key="1">
    <citation type="submission" date="2019-10" db="EMBL/GenBank/DDBJ databases">
        <title>Draft genome sequences of Lactobacillus strains.</title>
        <authorList>
            <person name="Cho G.-S."/>
            <person name="Fagbemigun O."/>
            <person name="Brinks E."/>
            <person name="Franz C.M.A.P."/>
        </authorList>
    </citation>
    <scope>NUCLEOTIDE SEQUENCE [LARGE SCALE GENOMIC DNA]</scope>
    <source>
        <strain evidence="4 5">313</strain>
    </source>
</reference>
<proteinExistence type="predicted"/>
<evidence type="ECO:0000313" key="4">
    <source>
        <dbReference type="EMBL" id="MPW14407.1"/>
    </source>
</evidence>
<accession>A0A6A7K1G0</accession>
<sequence length="229" mass="26019">MARRKNMKRRRVILSNTFHLIRENGMDNVSLQMIAEKSGISKSLLQSYYPHKAKLTNDIIRNLCNTLGQQVNNYDMANSNAPYARTKAFIYTIAILGMHDEGLDRIISEAFVSNATLDNWGVMLNDWINVNHLFDDVDVDVEEDELETGIAFVTSGIGRLYHDCKKYHLSAEALADYATSALMFSFLHCSSREIDQALKEGHEIIESADIEVVLRAIDMMFDEGKEIFS</sequence>
<dbReference type="GO" id="GO:0003677">
    <property type="term" value="F:DNA binding"/>
    <property type="evidence" value="ECO:0007669"/>
    <property type="project" value="UniProtKB-UniRule"/>
</dbReference>
<dbReference type="Proteomes" id="UP000430466">
    <property type="component" value="Unassembled WGS sequence"/>
</dbReference>
<feature type="DNA-binding region" description="H-T-H motif" evidence="2">
    <location>
        <begin position="30"/>
        <end position="49"/>
    </location>
</feature>
<protein>
    <submittedName>
        <fullName evidence="4">TetR family transcriptional regulator</fullName>
    </submittedName>
</protein>
<dbReference type="PROSITE" id="PS50977">
    <property type="entry name" value="HTH_TETR_2"/>
    <property type="match status" value="1"/>
</dbReference>
<evidence type="ECO:0000256" key="1">
    <source>
        <dbReference type="ARBA" id="ARBA00023125"/>
    </source>
</evidence>
<dbReference type="InterPro" id="IPR009057">
    <property type="entry name" value="Homeodomain-like_sf"/>
</dbReference>
<feature type="domain" description="HTH tetR-type" evidence="3">
    <location>
        <begin position="7"/>
        <end position="67"/>
    </location>
</feature>
<comment type="caution">
    <text evidence="4">The sequence shown here is derived from an EMBL/GenBank/DDBJ whole genome shotgun (WGS) entry which is preliminary data.</text>
</comment>
<dbReference type="EMBL" id="WHOE01000030">
    <property type="protein sequence ID" value="MPW14407.1"/>
    <property type="molecule type" value="Genomic_DNA"/>
</dbReference>
<keyword evidence="1 2" id="KW-0238">DNA-binding</keyword>
<dbReference type="AlphaFoldDB" id="A0A6A7K1G0"/>
<evidence type="ECO:0000259" key="3">
    <source>
        <dbReference type="PROSITE" id="PS50977"/>
    </source>
</evidence>
<dbReference type="RefSeq" id="WP_152723920.1">
    <property type="nucleotide sequence ID" value="NZ_WHOE01000030.1"/>
</dbReference>
<evidence type="ECO:0000256" key="2">
    <source>
        <dbReference type="PROSITE-ProRule" id="PRU00335"/>
    </source>
</evidence>
<organism evidence="4 5">
    <name type="scientific">Lactobacillus helveticus</name>
    <name type="common">Lactobacillus suntoryeus</name>
    <dbReference type="NCBI Taxonomy" id="1587"/>
    <lineage>
        <taxon>Bacteria</taxon>
        <taxon>Bacillati</taxon>
        <taxon>Bacillota</taxon>
        <taxon>Bacilli</taxon>
        <taxon>Lactobacillales</taxon>
        <taxon>Lactobacillaceae</taxon>
        <taxon>Lactobacillus</taxon>
    </lineage>
</organism>
<name>A0A6A7K1G0_LACHE</name>
<dbReference type="SUPFAM" id="SSF46689">
    <property type="entry name" value="Homeodomain-like"/>
    <property type="match status" value="1"/>
</dbReference>
<dbReference type="Gene3D" id="1.10.357.10">
    <property type="entry name" value="Tetracycline Repressor, domain 2"/>
    <property type="match status" value="1"/>
</dbReference>
<dbReference type="InterPro" id="IPR001647">
    <property type="entry name" value="HTH_TetR"/>
</dbReference>
<dbReference type="Pfam" id="PF00440">
    <property type="entry name" value="TetR_N"/>
    <property type="match status" value="1"/>
</dbReference>
<evidence type="ECO:0000313" key="5">
    <source>
        <dbReference type="Proteomes" id="UP000430466"/>
    </source>
</evidence>
<gene>
    <name evidence="4" type="ORF">GDZ32_05310</name>
</gene>